<dbReference type="GO" id="GO:0009435">
    <property type="term" value="P:NAD+ biosynthetic process"/>
    <property type="evidence" value="ECO:0007669"/>
    <property type="project" value="UniProtKB-UniPathway"/>
</dbReference>
<dbReference type="EC" id="3.7.1.3" evidence="4"/>
<dbReference type="PANTHER" id="PTHR14084">
    <property type="entry name" value="KYNURENINASE"/>
    <property type="match status" value="1"/>
</dbReference>
<comment type="caution">
    <text evidence="5">The sequence shown here is derived from an EMBL/GenBank/DDBJ whole genome shotgun (WGS) entry which is preliminary data.</text>
</comment>
<evidence type="ECO:0000256" key="1">
    <source>
        <dbReference type="ARBA" id="ARBA00022642"/>
    </source>
</evidence>
<sequence length="387" mass="39981">MPSNSSPEPGFARTDFVLPRAPDGSDAVYLAGNSLGAQPRAARTALLAAVDEQWAAVGVAGWEDCGWWATPQRLGDRVGALVGAAPGQVVVGDSTSVQLFGALIAAARLRPGRSVLVSDGGHFPTDRYLAASVARLTGLELRTASPDAMVPDADTAVVAVPAVDFRTGERWDLAAIVERAHEAGAVVLVDLSHAVGVMPVALDALDVDLAVGCTYKYLNGGPGAPAFAYVAARHHDVLDPPLTGWTGHADPFAMTEAWTPAPGVGRLRIGTPPMLSMLALDGALGVFDGPDSPDLAGVRAASLALGDAFLEALPDAADVVTPRAHERRGGHVAVRVRDAEGLCAALARRGVVVDARPPDLLRFGFAAPYVTVDDARTAARELAGLVQ</sequence>
<keyword evidence="2 4" id="KW-0378">Hydrolase</keyword>
<comment type="catalytic activity">
    <reaction evidence="4">
        <text>3-hydroxy-L-kynurenine + H2O = 3-hydroxyanthranilate + L-alanine + H(+)</text>
        <dbReference type="Rhea" id="RHEA:25143"/>
        <dbReference type="ChEBI" id="CHEBI:15377"/>
        <dbReference type="ChEBI" id="CHEBI:15378"/>
        <dbReference type="ChEBI" id="CHEBI:36559"/>
        <dbReference type="ChEBI" id="CHEBI:57972"/>
        <dbReference type="ChEBI" id="CHEBI:58125"/>
        <dbReference type="EC" id="3.7.1.3"/>
    </reaction>
</comment>
<evidence type="ECO:0000313" key="6">
    <source>
        <dbReference type="Proteomes" id="UP000295705"/>
    </source>
</evidence>
<dbReference type="InterPro" id="IPR010111">
    <property type="entry name" value="Kynureninase"/>
</dbReference>
<dbReference type="PIRSF" id="PIRSF038800">
    <property type="entry name" value="KYNU"/>
    <property type="match status" value="1"/>
</dbReference>
<evidence type="ECO:0000256" key="2">
    <source>
        <dbReference type="ARBA" id="ARBA00022801"/>
    </source>
</evidence>
<dbReference type="PANTHER" id="PTHR14084:SF0">
    <property type="entry name" value="KYNURENINASE"/>
    <property type="match status" value="1"/>
</dbReference>
<dbReference type="Gene3D" id="3.90.1150.10">
    <property type="entry name" value="Aspartate Aminotransferase, domain 1"/>
    <property type="match status" value="1"/>
</dbReference>
<gene>
    <name evidence="5" type="ORF">EV188_1011066</name>
</gene>
<comment type="subunit">
    <text evidence="4">Homodimer.</text>
</comment>
<dbReference type="GO" id="GO:0005737">
    <property type="term" value="C:cytoplasm"/>
    <property type="evidence" value="ECO:0007669"/>
    <property type="project" value="InterPro"/>
</dbReference>
<organism evidence="5 6">
    <name type="scientific">Actinomycetospora succinea</name>
    <dbReference type="NCBI Taxonomy" id="663603"/>
    <lineage>
        <taxon>Bacteria</taxon>
        <taxon>Bacillati</taxon>
        <taxon>Actinomycetota</taxon>
        <taxon>Actinomycetes</taxon>
        <taxon>Pseudonocardiales</taxon>
        <taxon>Pseudonocardiaceae</taxon>
        <taxon>Actinomycetospora</taxon>
    </lineage>
</organism>
<keyword evidence="3 4" id="KW-0663">Pyridoxal phosphate</keyword>
<keyword evidence="6" id="KW-1185">Reference proteome</keyword>
<dbReference type="GO" id="GO:0043420">
    <property type="term" value="P:anthranilate metabolic process"/>
    <property type="evidence" value="ECO:0007669"/>
    <property type="project" value="TreeGrafter"/>
</dbReference>
<dbReference type="UniPathway" id="UPA00334">
    <property type="reaction ID" value="UER00455"/>
</dbReference>
<comment type="pathway">
    <text evidence="4">Amino-acid degradation; L-kynurenine degradation; L-alanine and anthranilate from L-kynurenine: step 1/1.</text>
</comment>
<comment type="function">
    <text evidence="4">Catalyzes the cleavage of L-kynurenine (L-Kyn) and L-3-hydroxykynurenine (L-3OHKyn) into anthranilic acid (AA) and 3-hydroxyanthranilic acid (3-OHAA), respectively.</text>
</comment>
<reference evidence="5 6" key="1">
    <citation type="submission" date="2019-03" db="EMBL/GenBank/DDBJ databases">
        <title>Genomic Encyclopedia of Type Strains, Phase IV (KMG-IV): sequencing the most valuable type-strain genomes for metagenomic binning, comparative biology and taxonomic classification.</title>
        <authorList>
            <person name="Goeker M."/>
        </authorList>
    </citation>
    <scope>NUCLEOTIDE SEQUENCE [LARGE SCALE GENOMIC DNA]</scope>
    <source>
        <strain evidence="5 6">DSM 45775</strain>
    </source>
</reference>
<dbReference type="Pfam" id="PF22580">
    <property type="entry name" value="KYNU_C"/>
    <property type="match status" value="1"/>
</dbReference>
<comment type="similarity">
    <text evidence="4">Belongs to the kynureninase family.</text>
</comment>
<proteinExistence type="inferred from homology"/>
<dbReference type="InterPro" id="IPR015422">
    <property type="entry name" value="PyrdxlP-dep_Trfase_small"/>
</dbReference>
<dbReference type="InterPro" id="IPR015421">
    <property type="entry name" value="PyrdxlP-dep_Trfase_major"/>
</dbReference>
<dbReference type="RefSeq" id="WP_243741481.1">
    <property type="nucleotide sequence ID" value="NZ_BAABHR010000049.1"/>
</dbReference>
<dbReference type="EMBL" id="SNYO01000001">
    <property type="protein sequence ID" value="TDQ65814.1"/>
    <property type="molecule type" value="Genomic_DNA"/>
</dbReference>
<evidence type="ECO:0000256" key="3">
    <source>
        <dbReference type="ARBA" id="ARBA00022898"/>
    </source>
</evidence>
<dbReference type="Gene3D" id="3.40.640.10">
    <property type="entry name" value="Type I PLP-dependent aspartate aminotransferase-like (Major domain)"/>
    <property type="match status" value="1"/>
</dbReference>
<dbReference type="GO" id="GO:0030429">
    <property type="term" value="F:kynureninase activity"/>
    <property type="evidence" value="ECO:0007669"/>
    <property type="project" value="UniProtKB-EC"/>
</dbReference>
<dbReference type="Proteomes" id="UP000295705">
    <property type="component" value="Unassembled WGS sequence"/>
</dbReference>
<dbReference type="InterPro" id="IPR015424">
    <property type="entry name" value="PyrdxlP-dep_Trfase"/>
</dbReference>
<comment type="cofactor">
    <cofactor evidence="4">
        <name>pyridoxal 5'-phosphate</name>
        <dbReference type="ChEBI" id="CHEBI:597326"/>
    </cofactor>
</comment>
<keyword evidence="1 4" id="KW-0662">Pyridine nucleotide biosynthesis</keyword>
<dbReference type="SUPFAM" id="SSF53383">
    <property type="entry name" value="PLP-dependent transferases"/>
    <property type="match status" value="1"/>
</dbReference>
<dbReference type="GO" id="GO:0019441">
    <property type="term" value="P:L-tryptophan catabolic process to kynurenine"/>
    <property type="evidence" value="ECO:0007669"/>
    <property type="project" value="TreeGrafter"/>
</dbReference>
<accession>A0A4R6VT58</accession>
<name>A0A4R6VT58_9PSEU</name>
<comment type="pathway">
    <text evidence="4">Cofactor biosynthesis; NAD(+) biosynthesis; quinolinate from L-kynurenine: step 2/3.</text>
</comment>
<dbReference type="GO" id="GO:0030170">
    <property type="term" value="F:pyridoxal phosphate binding"/>
    <property type="evidence" value="ECO:0007669"/>
    <property type="project" value="InterPro"/>
</dbReference>
<comment type="catalytic activity">
    <reaction evidence="4">
        <text>L-kynurenine + H2O = anthranilate + L-alanine + H(+)</text>
        <dbReference type="Rhea" id="RHEA:16813"/>
        <dbReference type="ChEBI" id="CHEBI:15377"/>
        <dbReference type="ChEBI" id="CHEBI:15378"/>
        <dbReference type="ChEBI" id="CHEBI:16567"/>
        <dbReference type="ChEBI" id="CHEBI:57959"/>
        <dbReference type="ChEBI" id="CHEBI:57972"/>
        <dbReference type="EC" id="3.7.1.3"/>
    </reaction>
</comment>
<evidence type="ECO:0000256" key="4">
    <source>
        <dbReference type="PIRNR" id="PIRNR038800"/>
    </source>
</evidence>
<dbReference type="AlphaFoldDB" id="A0A4R6VT58"/>
<dbReference type="GO" id="GO:0097053">
    <property type="term" value="P:L-kynurenine catabolic process"/>
    <property type="evidence" value="ECO:0007669"/>
    <property type="project" value="UniProtKB-UniPathway"/>
</dbReference>
<protein>
    <recommendedName>
        <fullName evidence="4">Kynureninase</fullName>
        <ecNumber evidence="4">3.7.1.3</ecNumber>
    </recommendedName>
</protein>
<dbReference type="UniPathway" id="UPA00253">
    <property type="reaction ID" value="UER00329"/>
</dbReference>
<evidence type="ECO:0000313" key="5">
    <source>
        <dbReference type="EMBL" id="TDQ65814.1"/>
    </source>
</evidence>